<dbReference type="Gene3D" id="1.10.10.1320">
    <property type="entry name" value="Anti-sigma factor, zinc-finger domain"/>
    <property type="match status" value="1"/>
</dbReference>
<sequence>MMEYSEDHIALAAEYALGTLDADERAQVSSMMSVDKDFAAMVEAWERKLGALNQMVDAVEPPAELWDRIKLAAGLSGAQQPLQIPPLPVAPVVVAPQPEPAVSTGLSPESKRVVHFAFRAKMWQWGAMGIGAIAASLFAIIVAQLAYPDILPNELRPAIRTQVVQVAGPPPPIPAQYVALLQKDAASPAFILTVNAATKDFTVRKVGAEQEPGKSYELWLVSDKLQRPRSLGVIGSDDFTIRAALAAFDSDTVSKATYAVTVEPEGGSPTGVATGPIVFTGKLIETVPPTAPTK</sequence>
<dbReference type="HOGENOM" id="CLU_075065_0_0_5"/>
<keyword evidence="5 9" id="KW-1133">Transmembrane helix</keyword>
<organism evidence="11">
    <name type="scientific">Rhodopseudomonas palustris (strain BisB18)</name>
    <dbReference type="NCBI Taxonomy" id="316056"/>
    <lineage>
        <taxon>Bacteria</taxon>
        <taxon>Pseudomonadati</taxon>
        <taxon>Pseudomonadota</taxon>
        <taxon>Alphaproteobacteria</taxon>
        <taxon>Hyphomicrobiales</taxon>
        <taxon>Nitrobacteraceae</taxon>
        <taxon>Rhodopseudomonas</taxon>
    </lineage>
</organism>
<dbReference type="EMBL" id="CP000301">
    <property type="protein sequence ID" value="ABD89751.1"/>
    <property type="molecule type" value="Genomic_DNA"/>
</dbReference>
<proteinExistence type="predicted"/>
<name>Q20YN5_RHOPB</name>
<dbReference type="GO" id="GO:0016989">
    <property type="term" value="F:sigma factor antagonist activity"/>
    <property type="evidence" value="ECO:0007669"/>
    <property type="project" value="TreeGrafter"/>
</dbReference>
<dbReference type="InterPro" id="IPR018764">
    <property type="entry name" value="RskA_C"/>
</dbReference>
<evidence type="ECO:0000313" key="11">
    <source>
        <dbReference type="EMBL" id="ABD89751.1"/>
    </source>
</evidence>
<protein>
    <recommendedName>
        <fullName evidence="8">Regulator of SigK</fullName>
    </recommendedName>
    <alternativeName>
        <fullName evidence="7">Sigma-K anti-sigma factor RskA</fullName>
    </alternativeName>
</protein>
<dbReference type="GO" id="GO:0006417">
    <property type="term" value="P:regulation of translation"/>
    <property type="evidence" value="ECO:0007669"/>
    <property type="project" value="TreeGrafter"/>
</dbReference>
<feature type="transmembrane region" description="Helical" evidence="9">
    <location>
        <begin position="125"/>
        <end position="147"/>
    </location>
</feature>
<evidence type="ECO:0000256" key="2">
    <source>
        <dbReference type="ARBA" id="ARBA00004236"/>
    </source>
</evidence>
<gene>
    <name evidence="11" type="ordered locus">RPC_4227</name>
</gene>
<evidence type="ECO:0000256" key="6">
    <source>
        <dbReference type="ARBA" id="ARBA00023136"/>
    </source>
</evidence>
<reference evidence="11" key="1">
    <citation type="submission" date="2006-03" db="EMBL/GenBank/DDBJ databases">
        <title>Complete sequence of Rhodopseudomonas palustris BisB18.</title>
        <authorList>
            <consortium name="US DOE Joint Genome Institute"/>
            <person name="Copeland A."/>
            <person name="Lucas S."/>
            <person name="Lapidus A."/>
            <person name="Barry K."/>
            <person name="Detter J.C."/>
            <person name="Glavina del Rio T."/>
            <person name="Hammon N."/>
            <person name="Israni S."/>
            <person name="Dalin E."/>
            <person name="Tice H."/>
            <person name="Pitluck S."/>
            <person name="Chain P."/>
            <person name="Malfatti S."/>
            <person name="Shin M."/>
            <person name="Vergez L."/>
            <person name="Schmutz J."/>
            <person name="Larimer F."/>
            <person name="Land M."/>
            <person name="Hauser L."/>
            <person name="Pelletier D.A."/>
            <person name="Kyrpides N."/>
            <person name="Anderson I."/>
            <person name="Oda Y."/>
            <person name="Harwood C.S."/>
            <person name="Richardson P."/>
        </authorList>
    </citation>
    <scope>NUCLEOTIDE SEQUENCE [LARGE SCALE GENOMIC DNA]</scope>
    <source>
        <strain evidence="11">BisB18</strain>
    </source>
</reference>
<evidence type="ECO:0000256" key="5">
    <source>
        <dbReference type="ARBA" id="ARBA00022989"/>
    </source>
</evidence>
<keyword evidence="6 9" id="KW-0472">Membrane</keyword>
<evidence type="ECO:0000256" key="1">
    <source>
        <dbReference type="ARBA" id="ARBA00004167"/>
    </source>
</evidence>
<evidence type="ECO:0000256" key="4">
    <source>
        <dbReference type="ARBA" id="ARBA00022692"/>
    </source>
</evidence>
<dbReference type="PANTHER" id="PTHR37461">
    <property type="entry name" value="ANTI-SIGMA-K FACTOR RSKA"/>
    <property type="match status" value="1"/>
</dbReference>
<evidence type="ECO:0000259" key="10">
    <source>
        <dbReference type="Pfam" id="PF10099"/>
    </source>
</evidence>
<accession>Q20YN5</accession>
<dbReference type="GO" id="GO:0005886">
    <property type="term" value="C:plasma membrane"/>
    <property type="evidence" value="ECO:0007669"/>
    <property type="project" value="UniProtKB-SubCell"/>
</dbReference>
<dbReference type="InterPro" id="IPR041916">
    <property type="entry name" value="Anti_sigma_zinc_sf"/>
</dbReference>
<comment type="subcellular location">
    <subcellularLocation>
        <location evidence="2">Cell membrane</location>
    </subcellularLocation>
    <subcellularLocation>
        <location evidence="1">Membrane</location>
        <topology evidence="1">Single-pass membrane protein</topology>
    </subcellularLocation>
</comment>
<evidence type="ECO:0000256" key="8">
    <source>
        <dbReference type="ARBA" id="ARBA00030803"/>
    </source>
</evidence>
<dbReference type="InterPro" id="IPR051474">
    <property type="entry name" value="Anti-sigma-K/W_factor"/>
</dbReference>
<dbReference type="STRING" id="316056.RPC_4227"/>
<dbReference type="PANTHER" id="PTHR37461:SF1">
    <property type="entry name" value="ANTI-SIGMA-K FACTOR RSKA"/>
    <property type="match status" value="1"/>
</dbReference>
<dbReference type="KEGG" id="rpc:RPC_4227"/>
<dbReference type="eggNOG" id="COG5343">
    <property type="taxonomic scope" value="Bacteria"/>
</dbReference>
<evidence type="ECO:0000256" key="7">
    <source>
        <dbReference type="ARBA" id="ARBA00029829"/>
    </source>
</evidence>
<evidence type="ECO:0000256" key="3">
    <source>
        <dbReference type="ARBA" id="ARBA00022475"/>
    </source>
</evidence>
<keyword evidence="4 9" id="KW-0812">Transmembrane</keyword>
<evidence type="ECO:0000256" key="9">
    <source>
        <dbReference type="SAM" id="Phobius"/>
    </source>
</evidence>
<dbReference type="AlphaFoldDB" id="Q20YN5"/>
<keyword evidence="3" id="KW-1003">Cell membrane</keyword>
<dbReference type="Pfam" id="PF10099">
    <property type="entry name" value="RskA_C"/>
    <property type="match status" value="1"/>
</dbReference>
<feature type="domain" description="Anti-sigma K factor RskA C-terminal" evidence="10">
    <location>
        <begin position="132"/>
        <end position="277"/>
    </location>
</feature>